<dbReference type="EMBL" id="JBBDGN010000002">
    <property type="protein sequence ID" value="MEJ1090952.1"/>
    <property type="molecule type" value="Genomic_DNA"/>
</dbReference>
<feature type="transmembrane region" description="Helical" evidence="1">
    <location>
        <begin position="215"/>
        <end position="237"/>
    </location>
</feature>
<proteinExistence type="predicted"/>
<evidence type="ECO:0000313" key="3">
    <source>
        <dbReference type="Proteomes" id="UP001366085"/>
    </source>
</evidence>
<feature type="transmembrane region" description="Helical" evidence="1">
    <location>
        <begin position="58"/>
        <end position="81"/>
    </location>
</feature>
<keyword evidence="1" id="KW-0812">Transmembrane</keyword>
<comment type="caution">
    <text evidence="2">The sequence shown here is derived from an EMBL/GenBank/DDBJ whole genome shotgun (WGS) entry which is preliminary data.</text>
</comment>
<dbReference type="RefSeq" id="WP_337317993.1">
    <property type="nucleotide sequence ID" value="NZ_JBBDGN010000002.1"/>
</dbReference>
<keyword evidence="1" id="KW-1133">Transmembrane helix</keyword>
<protein>
    <submittedName>
        <fullName evidence="2">DUF1648 domain-containing protein</fullName>
    </submittedName>
</protein>
<evidence type="ECO:0000256" key="1">
    <source>
        <dbReference type="SAM" id="Phobius"/>
    </source>
</evidence>
<gene>
    <name evidence="2" type="ORF">WDU93_04525</name>
</gene>
<keyword evidence="1" id="KW-0472">Membrane</keyword>
<dbReference type="Proteomes" id="UP001366085">
    <property type="component" value="Unassembled WGS sequence"/>
</dbReference>
<feature type="transmembrane region" description="Helical" evidence="1">
    <location>
        <begin position="93"/>
        <end position="116"/>
    </location>
</feature>
<evidence type="ECO:0000313" key="2">
    <source>
        <dbReference type="EMBL" id="MEJ1090952.1"/>
    </source>
</evidence>
<organism evidence="2 3">
    <name type="scientific">Microbacterium istanbulense</name>
    <dbReference type="NCBI Taxonomy" id="3122049"/>
    <lineage>
        <taxon>Bacteria</taxon>
        <taxon>Bacillati</taxon>
        <taxon>Actinomycetota</taxon>
        <taxon>Actinomycetes</taxon>
        <taxon>Micrococcales</taxon>
        <taxon>Microbacteriaceae</taxon>
        <taxon>Microbacterium</taxon>
    </lineage>
</organism>
<feature type="transmembrane region" description="Helical" evidence="1">
    <location>
        <begin position="128"/>
        <end position="149"/>
    </location>
</feature>
<reference evidence="2 3" key="1">
    <citation type="submission" date="2024-02" db="EMBL/GenBank/DDBJ databases">
        <authorList>
            <person name="Saticioglu I.B."/>
        </authorList>
    </citation>
    <scope>NUCLEOTIDE SEQUENCE [LARGE SCALE GENOMIC DNA]</scope>
    <source>
        <strain evidence="2 3">Mu-43</strain>
    </source>
</reference>
<sequence>MTSDLRRARRAFLLVGVLVPVVLSVVALVIVLGLLPLVPDPAATHWGTSGADGFATPWAYVWMLLGVGLALPVVLSLSVLASSRDSWGVTGRFLGAVAAGLSAFFAVAFPGSLWIQRGLTDAADAPDVLPVVGVAFGGALVAGAAAWFVQPSVRVLPSLGDGAETVRPIALRSGDRVAWVGTATVGRAGVIVLAFTLGVLVVTAVALLLAGVGAWWPVAVTAVLIALAMAATLTFRVRVGPGGFVLRSVLGWPGVSLPLARIADARAVHISPLAEFGGWGWRIGLDGRRGAVLRAGEALQVTADDGRVYVATVEGAGDAAAVLAALIGRTAERGDVERGREE</sequence>
<feature type="transmembrane region" description="Helical" evidence="1">
    <location>
        <begin position="188"/>
        <end position="209"/>
    </location>
</feature>
<feature type="transmembrane region" description="Helical" evidence="1">
    <location>
        <begin position="12"/>
        <end position="38"/>
    </location>
</feature>
<keyword evidence="3" id="KW-1185">Reference proteome</keyword>
<accession>A0ABU8LHZ5</accession>
<name>A0ABU8LHZ5_9MICO</name>